<organism evidence="22 23">
    <name type="scientific">Candidula unifasciata</name>
    <dbReference type="NCBI Taxonomy" id="100452"/>
    <lineage>
        <taxon>Eukaryota</taxon>
        <taxon>Metazoa</taxon>
        <taxon>Spiralia</taxon>
        <taxon>Lophotrochozoa</taxon>
        <taxon>Mollusca</taxon>
        <taxon>Gastropoda</taxon>
        <taxon>Heterobranchia</taxon>
        <taxon>Euthyneura</taxon>
        <taxon>Panpulmonata</taxon>
        <taxon>Eupulmonata</taxon>
        <taxon>Stylommatophora</taxon>
        <taxon>Helicina</taxon>
        <taxon>Helicoidea</taxon>
        <taxon>Geomitridae</taxon>
        <taxon>Candidula</taxon>
    </lineage>
</organism>
<evidence type="ECO:0000256" key="2">
    <source>
        <dbReference type="ARBA" id="ARBA00004123"/>
    </source>
</evidence>
<evidence type="ECO:0000313" key="22">
    <source>
        <dbReference type="EMBL" id="CAG5120163.1"/>
    </source>
</evidence>
<dbReference type="Gene3D" id="3.30.70.660">
    <property type="entry name" value="Pseudouridine synthase I, catalytic domain, C-terminal subdomain"/>
    <property type="match status" value="1"/>
</dbReference>
<keyword evidence="7" id="KW-0539">Nucleus</keyword>
<evidence type="ECO:0000256" key="13">
    <source>
        <dbReference type="ARBA" id="ARBA00068582"/>
    </source>
</evidence>
<evidence type="ECO:0000256" key="3">
    <source>
        <dbReference type="ARBA" id="ARBA00009375"/>
    </source>
</evidence>
<dbReference type="GO" id="GO:0006397">
    <property type="term" value="P:mRNA processing"/>
    <property type="evidence" value="ECO:0007669"/>
    <property type="project" value="UniProtKB-KW"/>
</dbReference>
<keyword evidence="6" id="KW-0413">Isomerase</keyword>
<dbReference type="PANTHER" id="PTHR11142">
    <property type="entry name" value="PSEUDOURIDYLATE SYNTHASE"/>
    <property type="match status" value="1"/>
</dbReference>
<evidence type="ECO:0000256" key="18">
    <source>
        <dbReference type="PIRSR" id="PIRSR641708-1"/>
    </source>
</evidence>
<evidence type="ECO:0000256" key="5">
    <source>
        <dbReference type="ARBA" id="ARBA00022694"/>
    </source>
</evidence>
<dbReference type="Gene3D" id="3.30.70.580">
    <property type="entry name" value="Pseudouridine synthase I, catalytic domain, N-terminal subdomain"/>
    <property type="match status" value="1"/>
</dbReference>
<comment type="catalytic activity">
    <reaction evidence="9">
        <text>uridine(38/39/40) in tRNA = pseudouridine(38/39/40) in tRNA</text>
        <dbReference type="Rhea" id="RHEA:22376"/>
        <dbReference type="Rhea" id="RHEA-COMP:10085"/>
        <dbReference type="Rhea" id="RHEA-COMP:10087"/>
        <dbReference type="ChEBI" id="CHEBI:65314"/>
        <dbReference type="ChEBI" id="CHEBI:65315"/>
        <dbReference type="EC" id="5.4.99.12"/>
    </reaction>
</comment>
<comment type="subcellular location">
    <subcellularLocation>
        <location evidence="2">Nucleus</location>
    </subcellularLocation>
</comment>
<feature type="domain" description="Pseudouridine synthase I TruA alpha/beta" evidence="21">
    <location>
        <begin position="219"/>
        <end position="316"/>
    </location>
</feature>
<comment type="catalytic activity">
    <reaction evidence="1">
        <text>a uridine in mRNA = a pseudouridine in mRNA</text>
        <dbReference type="Rhea" id="RHEA:56644"/>
        <dbReference type="Rhea" id="RHEA-COMP:14658"/>
        <dbReference type="Rhea" id="RHEA-COMP:14659"/>
        <dbReference type="ChEBI" id="CHEBI:65314"/>
        <dbReference type="ChEBI" id="CHEBI:65315"/>
    </reaction>
</comment>
<keyword evidence="23" id="KW-1185">Reference proteome</keyword>
<sequence length="318" mass="35804">PVMLKCIQSYLNRLKTHPTLLKMAERLPVSLGKRPAETDEVDSKSEKHSKKKKKQHVVQLGKSEGCKRKIAMLVAYSGAGYYGVQINPGFQTIESEIFPALVKVGAVPQDHMNTPSKMWFQRGSRTDKGVSAVGQIFSLKITVLVPDLVSKMNEILPPQIRVIGYTRTTNGFDSKNWCDSRTYTYMTPTYAFAPLTKFVTDEYRVEPEILTRVRTVLSRFLGTHKFHNFTSGVKYEQACASRYIIKFECSEPYVREGIEFVTLEVKGQSFMLHHIRKMIGLTVAILRGYCGESTIDASWGPDKVDIPKAPGLGLVLET</sequence>
<dbReference type="InterPro" id="IPR020103">
    <property type="entry name" value="PsdUridine_synth_cat_dom_sf"/>
</dbReference>
<feature type="non-terminal residue" evidence="22">
    <location>
        <position position="1"/>
    </location>
</feature>
<dbReference type="Pfam" id="PF01416">
    <property type="entry name" value="PseudoU_synth_1"/>
    <property type="match status" value="1"/>
</dbReference>
<feature type="compositionally biased region" description="Basic residues" evidence="20">
    <location>
        <begin position="47"/>
        <end position="56"/>
    </location>
</feature>
<dbReference type="PANTHER" id="PTHR11142:SF4">
    <property type="entry name" value="PSEUDOURIDYLATE SYNTHASE 1 HOMOLOG"/>
    <property type="match status" value="1"/>
</dbReference>
<comment type="subunit">
    <text evidence="11">Monomer. Forms a complex with RARG and the SRA1 RNA in the nucleus.</text>
</comment>
<feature type="active site" description="Nucleophile" evidence="18">
    <location>
        <position position="127"/>
    </location>
</feature>
<evidence type="ECO:0000259" key="21">
    <source>
        <dbReference type="Pfam" id="PF01416"/>
    </source>
</evidence>
<feature type="non-terminal residue" evidence="22">
    <location>
        <position position="318"/>
    </location>
</feature>
<dbReference type="EC" id="5.4.99.12" evidence="12"/>
<dbReference type="InterPro" id="IPR001406">
    <property type="entry name" value="PsdUridine_synth_TruA"/>
</dbReference>
<dbReference type="CDD" id="cd02568">
    <property type="entry name" value="PseudoU_synth_PUS1_PUS2"/>
    <property type="match status" value="1"/>
</dbReference>
<dbReference type="InterPro" id="IPR020095">
    <property type="entry name" value="PsdUridine_synth_TruA_C"/>
</dbReference>
<dbReference type="NCBIfam" id="TIGR00071">
    <property type="entry name" value="hisT_truA"/>
    <property type="match status" value="1"/>
</dbReference>
<evidence type="ECO:0000256" key="15">
    <source>
        <dbReference type="ARBA" id="ARBA00079087"/>
    </source>
</evidence>
<dbReference type="GO" id="GO:0160147">
    <property type="term" value="F:tRNA pseudouridine(38-40) synthase activity"/>
    <property type="evidence" value="ECO:0007669"/>
    <property type="project" value="UniProtKB-EC"/>
</dbReference>
<reference evidence="22" key="1">
    <citation type="submission" date="2021-04" db="EMBL/GenBank/DDBJ databases">
        <authorList>
            <consortium name="Molecular Ecology Group"/>
        </authorList>
    </citation>
    <scope>NUCLEOTIDE SEQUENCE</scope>
</reference>
<evidence type="ECO:0000256" key="11">
    <source>
        <dbReference type="ARBA" id="ARBA00064589"/>
    </source>
</evidence>
<evidence type="ECO:0000256" key="12">
    <source>
        <dbReference type="ARBA" id="ARBA00066509"/>
    </source>
</evidence>
<name>A0A8S3YTA3_9EUPU</name>
<dbReference type="FunFam" id="3.30.70.580:FF:000002">
    <property type="entry name" value="tRNA pseudouridine synthase"/>
    <property type="match status" value="1"/>
</dbReference>
<proteinExistence type="inferred from homology"/>
<evidence type="ECO:0000256" key="20">
    <source>
        <dbReference type="SAM" id="MobiDB-lite"/>
    </source>
</evidence>
<keyword evidence="4" id="KW-0507">mRNA processing</keyword>
<comment type="similarity">
    <text evidence="3">Belongs to the tRNA pseudouridine synthase TruA family.</text>
</comment>
<evidence type="ECO:0000256" key="16">
    <source>
        <dbReference type="ARBA" id="ARBA00080849"/>
    </source>
</evidence>
<gene>
    <name evidence="22" type="ORF">CUNI_LOCUS5721</name>
</gene>
<dbReference type="EMBL" id="CAJHNH020000846">
    <property type="protein sequence ID" value="CAG5120163.1"/>
    <property type="molecule type" value="Genomic_DNA"/>
</dbReference>
<dbReference type="InterPro" id="IPR041708">
    <property type="entry name" value="PUS1/PUS2-like"/>
</dbReference>
<accession>A0A8S3YTA3</accession>
<evidence type="ECO:0000256" key="14">
    <source>
        <dbReference type="ARBA" id="ARBA00075153"/>
    </source>
</evidence>
<evidence type="ECO:0000256" key="7">
    <source>
        <dbReference type="ARBA" id="ARBA00023242"/>
    </source>
</evidence>
<dbReference type="OrthoDB" id="10256309at2759"/>
<evidence type="ECO:0000313" key="23">
    <source>
        <dbReference type="Proteomes" id="UP000678393"/>
    </source>
</evidence>
<feature type="compositionally biased region" description="Basic and acidic residues" evidence="20">
    <location>
        <begin position="34"/>
        <end position="46"/>
    </location>
</feature>
<dbReference type="SUPFAM" id="SSF55120">
    <property type="entry name" value="Pseudouridine synthase"/>
    <property type="match status" value="1"/>
</dbReference>
<dbReference type="InterPro" id="IPR020097">
    <property type="entry name" value="PsdUridine_synth_TruA_a/b_dom"/>
</dbReference>
<evidence type="ECO:0000256" key="8">
    <source>
        <dbReference type="ARBA" id="ARBA00036943"/>
    </source>
</evidence>
<keyword evidence="5" id="KW-0819">tRNA processing</keyword>
<evidence type="ECO:0000256" key="6">
    <source>
        <dbReference type="ARBA" id="ARBA00023235"/>
    </source>
</evidence>
<dbReference type="Proteomes" id="UP000678393">
    <property type="component" value="Unassembled WGS sequence"/>
</dbReference>
<evidence type="ECO:0000256" key="10">
    <source>
        <dbReference type="ARBA" id="ARBA00053709"/>
    </source>
</evidence>
<dbReference type="FunFam" id="3.30.70.660:FF:000002">
    <property type="entry name" value="tRNA pseudouridine synthase"/>
    <property type="match status" value="1"/>
</dbReference>
<comment type="caution">
    <text evidence="22">The sequence shown here is derived from an EMBL/GenBank/DDBJ whole genome shotgun (WGS) entry which is preliminary data.</text>
</comment>
<dbReference type="GO" id="GO:0003723">
    <property type="term" value="F:RNA binding"/>
    <property type="evidence" value="ECO:0007669"/>
    <property type="project" value="InterPro"/>
</dbReference>
<dbReference type="InterPro" id="IPR020094">
    <property type="entry name" value="TruA/RsuA/RluB/E/F_N"/>
</dbReference>
<feature type="binding site" evidence="19">
    <location>
        <position position="183"/>
    </location>
    <ligand>
        <name>substrate</name>
    </ligand>
</feature>
<evidence type="ECO:0000256" key="19">
    <source>
        <dbReference type="PIRSR" id="PIRSR641708-2"/>
    </source>
</evidence>
<dbReference type="AlphaFoldDB" id="A0A8S3YTA3"/>
<dbReference type="GO" id="GO:0031119">
    <property type="term" value="P:tRNA pseudouridine synthesis"/>
    <property type="evidence" value="ECO:0007669"/>
    <property type="project" value="InterPro"/>
</dbReference>
<protein>
    <recommendedName>
        <fullName evidence="13">Pseudouridylate synthase 1 homolog</fullName>
        <ecNumber evidence="12">5.4.99.12</ecNumber>
    </recommendedName>
    <alternativeName>
        <fullName evidence="14">tRNA pseudouridine synthase 1</fullName>
    </alternativeName>
    <alternativeName>
        <fullName evidence="17">tRNA pseudouridine(38-40) synthase</fullName>
    </alternativeName>
    <alternativeName>
        <fullName evidence="15">tRNA pseudouridylate synthase I</fullName>
    </alternativeName>
    <alternativeName>
        <fullName evidence="16">tRNA-uridine isomerase I</fullName>
    </alternativeName>
</protein>
<evidence type="ECO:0000256" key="4">
    <source>
        <dbReference type="ARBA" id="ARBA00022664"/>
    </source>
</evidence>
<feature type="region of interest" description="Disordered" evidence="20">
    <location>
        <begin position="31"/>
        <end position="56"/>
    </location>
</feature>
<comment type="function">
    <text evidence="10">Pseudouridylate synthase that catalyzes pseudouridylation of tRNAs and mRNAs. Acts on positions 27/28 in the anticodon stem and also positions 34 and 36 in the anticodon of an intron containing tRNA. Also catalyzes pseudouridylation of mRNAs: mediates pseudouridylation of mRNAs with the consensus sequence 5'-UGUAG-3'. Acts as a regulator of pre-mRNA splicing by mediating pseudouridylation of pre-mRNAs at locations associated with alternatively spliced regions. Pseudouridylation of pre-mRNAs near splice sites directly regulates mRNA splicing and mRNA 3'-end processing. Involved in regulation of nuclear receptor activity through pseudouridylation of SRA1 mRNA.</text>
</comment>
<evidence type="ECO:0000256" key="1">
    <source>
        <dbReference type="ARBA" id="ARBA00001166"/>
    </source>
</evidence>
<comment type="catalytic activity">
    <reaction evidence="8">
        <text>a uridine in tRNA = a pseudouridine in tRNA</text>
        <dbReference type="Rhea" id="RHEA:54572"/>
        <dbReference type="Rhea" id="RHEA-COMP:13339"/>
        <dbReference type="Rhea" id="RHEA-COMP:13934"/>
        <dbReference type="ChEBI" id="CHEBI:65314"/>
        <dbReference type="ChEBI" id="CHEBI:65315"/>
    </reaction>
</comment>
<dbReference type="GO" id="GO:1990481">
    <property type="term" value="P:mRNA pseudouridine synthesis"/>
    <property type="evidence" value="ECO:0007669"/>
    <property type="project" value="TreeGrafter"/>
</dbReference>
<evidence type="ECO:0000256" key="9">
    <source>
        <dbReference type="ARBA" id="ARBA00052184"/>
    </source>
</evidence>
<dbReference type="GO" id="GO:0005634">
    <property type="term" value="C:nucleus"/>
    <property type="evidence" value="ECO:0007669"/>
    <property type="project" value="UniProtKB-SubCell"/>
</dbReference>
<evidence type="ECO:0000256" key="17">
    <source>
        <dbReference type="ARBA" id="ARBA00081344"/>
    </source>
</evidence>